<name>A0AAP5LPZ1_PAEAM</name>
<proteinExistence type="predicted"/>
<evidence type="ECO:0000313" key="2">
    <source>
        <dbReference type="EMBL" id="MDR6727387.1"/>
    </source>
</evidence>
<dbReference type="EMBL" id="JAVDTR010000027">
    <property type="protein sequence ID" value="MDR6727387.1"/>
    <property type="molecule type" value="Genomic_DNA"/>
</dbReference>
<feature type="transmembrane region" description="Helical" evidence="1">
    <location>
        <begin position="6"/>
        <end position="28"/>
    </location>
</feature>
<accession>A0AAP5LPZ1</accession>
<dbReference type="Proteomes" id="UP001254832">
    <property type="component" value="Unassembled WGS sequence"/>
</dbReference>
<keyword evidence="1" id="KW-0472">Membrane</keyword>
<sequence>MVKLVTLLDVIRWIAAILSIVLSGRRLYRWLRKKFRSKRKPTS</sequence>
<dbReference type="RefSeq" id="WP_268795336.1">
    <property type="nucleotide sequence ID" value="NZ_JAVDTR010000027.1"/>
</dbReference>
<keyword evidence="1" id="KW-1133">Transmembrane helix</keyword>
<keyword evidence="1" id="KW-0812">Transmembrane</keyword>
<comment type="caution">
    <text evidence="2">The sequence shown here is derived from an EMBL/GenBank/DDBJ whole genome shotgun (WGS) entry which is preliminary data.</text>
</comment>
<protein>
    <submittedName>
        <fullName evidence="2">Uncharacterized protein</fullName>
    </submittedName>
</protein>
<reference evidence="2" key="1">
    <citation type="submission" date="2023-07" db="EMBL/GenBank/DDBJ databases">
        <title>Sorghum-associated microbial communities from plants grown in Nebraska, USA.</title>
        <authorList>
            <person name="Schachtman D."/>
        </authorList>
    </citation>
    <scope>NUCLEOTIDE SEQUENCE</scope>
    <source>
        <strain evidence="2">BE80</strain>
    </source>
</reference>
<organism evidence="2 3">
    <name type="scientific">Paenibacillus amylolyticus</name>
    <dbReference type="NCBI Taxonomy" id="1451"/>
    <lineage>
        <taxon>Bacteria</taxon>
        <taxon>Bacillati</taxon>
        <taxon>Bacillota</taxon>
        <taxon>Bacilli</taxon>
        <taxon>Bacillales</taxon>
        <taxon>Paenibacillaceae</taxon>
        <taxon>Paenibacillus</taxon>
    </lineage>
</organism>
<gene>
    <name evidence="2" type="ORF">J2W91_005916</name>
</gene>
<evidence type="ECO:0000256" key="1">
    <source>
        <dbReference type="SAM" id="Phobius"/>
    </source>
</evidence>
<evidence type="ECO:0000313" key="3">
    <source>
        <dbReference type="Proteomes" id="UP001254832"/>
    </source>
</evidence>
<dbReference type="AlphaFoldDB" id="A0AAP5LPZ1"/>